<evidence type="ECO:0000256" key="6">
    <source>
        <dbReference type="SAM" id="MobiDB-lite"/>
    </source>
</evidence>
<feature type="domain" description="Carrier" evidence="7">
    <location>
        <begin position="4670"/>
        <end position="4747"/>
    </location>
</feature>
<dbReference type="Pfam" id="PF00550">
    <property type="entry name" value="PP-binding"/>
    <property type="match status" value="4"/>
</dbReference>
<feature type="region of interest" description="Disordered" evidence="6">
    <location>
        <begin position="1070"/>
        <end position="1109"/>
    </location>
</feature>
<evidence type="ECO:0000256" key="5">
    <source>
        <dbReference type="ARBA" id="ARBA00022737"/>
    </source>
</evidence>
<evidence type="ECO:0000256" key="1">
    <source>
        <dbReference type="ARBA" id="ARBA00001957"/>
    </source>
</evidence>
<dbReference type="SUPFAM" id="SSF56801">
    <property type="entry name" value="Acetyl-CoA synthetase-like"/>
    <property type="match status" value="4"/>
</dbReference>
<name>A0A0X8NVN6_ALCXX</name>
<dbReference type="GO" id="GO:0031177">
    <property type="term" value="F:phosphopantetheine binding"/>
    <property type="evidence" value="ECO:0007669"/>
    <property type="project" value="InterPro"/>
</dbReference>
<evidence type="ECO:0000313" key="8">
    <source>
        <dbReference type="EMBL" id="AMG35144.1"/>
    </source>
</evidence>
<dbReference type="Pfam" id="PF13193">
    <property type="entry name" value="AMP-binding_C"/>
    <property type="match status" value="4"/>
</dbReference>
<sequence>MGLDPRTLAERIAKLDSAQRQALLDRLLEQGIDPASLPVVPFPGRETYPLSHAQNALWLTWRMAPDSTAYNLSGTLALSGPLDVDALRRAARRLAARHAVLRTVFEASDDAAPVQRVLADPAVEWRQVSVREVDADQRMEAARRASVAMVEAAFDLAHAPAWRLGVVSLDAEQHWLTLCVHHIVADGWSQAILVRELAALYDEEATGAAAALAPLPVQFGDYASWLREWHALRRLPAQMEYWKARLAGLPENLRLPLDRPRPAHRDAVAGSHTLRLDAATSDAVRQLARASGASVFMVMLAAFKYTLSRYCGADDVLVGTPLANRDQAETHGLIGYFTNTAVLRTRVNRDASLRELVADVRDTVLQAQSHADCPFDVLVSELAGERVPGLNPLFQVKCTEQAQGDAIGAGFGSLGMRPMSLHAQQAHFDLSLDVTNGRDAIQCQFDYAADVFDAATITALAEAFGQWLRQGVADADIPLVELPLAHASGEAGGETVAWAATDVLTLWDAWVAHAPTATAAVQEDRSLSREALDGLATTLAGRLRGLGVSSETRVAVHAGRGLAFVAGMLAVLRAGGAYVPLDPALPEARRRQLIDDSGAICVLCETEWEAAGVPCLDIDLSACAAVEKPVAVAVHPAQTAYLIYTSGSTGQPKGVAVSRGALANYVQGVLARLELPGTARSMAMVSTVSADLGHTTLYGALCGGCALHLIAPERVFDPDRFAEYMRQHEVDVLKIVPSHLQALLQAARAADALPRHTLVLGGERTPGALLDNVRELAPACRIYNHYGPTETTVGALVQAAADTGREEGRNLPIGRPLANLRAYVLDAYLDPVPAGAEGELYLAGAGLARGYQGRPGQTAERFVASPFGTGERLYRTGDRVRMNAQGALVYLGRGDDQVKVRGYRVEPGEIAALLRAQSGVAAAAVVARHDNGRTALHAYAVAAGEAVADALAVLAEKLPDYMVPATLTWLDSLPLTANGKLDTRALPAPAVQAQADGETPQGEVEVALAAIWQEVLGVPAVKRQDNFFQLGGDSILSLKVMARARRLKLPIKPRQIFECQTLQALARAISPQPQAEPPAAAAGGLATPAQEPAATVAVPGQEDEPAPLRPGHRVAVLSHAQQRQWFLWRMDPQSSAYHISGALRLSGALDEAALAAAFEALVARHASLRTRFVATDDGQAEPVVQPPGPFTLLRQAASDPLRAQRAVQAWTQEPFDLEVGPLLRVGLLRQAQDDHVLVVVMHHIISDGWSMQVIVEEFAELYRARVEGRAAALAPVGLAYEDYAAWQRGWLARGEGERQREYWLRTLGGEQPVLQLPTAAPRQPNASYQAARHTLYLPADLVTRLRAAAQARSATLFSALLAGFQAVLYRYSGQADVRVGVPIANRHRGDTERVVGFFVNTQVLRGRCDPGETLDGLLAQLRDRAREAQEHQDLPFEQLVDALQPGRDGHTPLFQVLFNHQRPDYRALRDLSGLGTSDYGMPEQQAQFELSCNTAELPDGRVQVALLYARELFDPRLIVRLGSHLERMLEALIDMPQQRLDRVALLSDAEVAQVMAWGRATETDPTAAHDTLHGLIEAQALRQPGAIALSCDGAQMDYAALNAAANRIAHRLIALGVGPETKVGVALPRSMALVQALLGVLKAGAAYVPLDPAYPEDRLRYMAADSGLRVVLTGQAQADGLAWLREDLPGVTLACVDGNEVSQAPAHNPALPVHTDNLAYVIYTSGSTGRPKGALLAHRQVCRLLSRTAHWFGFGPQDTWTLFHSYAFDFSVWELFGALCTGGKLVVVPYEQSREPEAMLALLRREQVTVLNQTPSAFLQLMQVPGLLGATTSTGLALRTVIFGGEALDPRKLKPWFDHVGDAMPALVNMYGITETTVHVTHRLLRHDDLAAGGSPIGVGIPDLGLHVYDNELNPVPPGVSGELYVSGPGLARGYLGRGGLSAERFIADPAGSGGRLYRTGDLARWREDGELEYLGRADQQVKIRGFRIELGEIESALLAQPGVEQAAVLAQDGPAGARLVAYVVPANLAVATLREALAARLPDYMVPAAFMTLDALPVNANGKLDRRALPQASFTAQQAYEAPQGEAETALAAIWSQVLGAETVGRHDNFFELGGDSILSLQIVARLRQAGWRITPRQVFERQTVAQLAAVAEAARGEAVAQGPARGEVALLPIQAQFLAQPLATHDHWNQAVLLHSDAPVDGDALARALAALVAHHDALRLRFSREGDGWRQRYTDVDQGDGEGLLWRRSAADRAQIESICDSAQRSLSIGQGPLLRGVLIEVADGSWRVLLAIHHLAVDGVSWRILLDDLRTAYGQLLAGEPVRLPARTSSYADWSGHLWQAHRPDAAQAAYWRALPAGDALPVDHPRGANQVGDQRQAVLALDEATTQALLRQAPAAYRTQVNDLLLAGLVRALRRWGGMTQVRIDLEGHGRETGDTSLDLSRTVGWFTSVYPVVLTAEDDDAALITAVKEYLRAVPGRGLGHGLLDAQGVARSSILFNYLGQFEETGAGQGWRIAAEGVGAGQLETAPASHALTINGQVYAGTLRLTLGYSGERHDAARMQALADAYAQALRELVAHCASGAQGVTPSDFPLAGLDQAALAALPIDAPVSQWEDIYPVTPMQAGMLFHSAWAQSEGEAGEPAYVNQLCVDVQGLDEARFEAAWAAALARHEVLRTGFVQGAGAPLQWVAREVAVPFERCERLGADAAQLQALARQARRGGFDLSRPPLMRLLLVRTGADRHHFIWTHHHLLLDGWSVSQLLGEVLRAYEGQEVTRGTGRYRDYLAWLGQRDGAAMRAYWQGVTRTLDEPTLLAPVLPSGQIRQQGHTAAGHADLLLDWDEAATQALVAFARAERVTVNTLVQAAWAHVLAQATGHDTVAFGATTSGRPEALPGAQAMLGLFINTLTMVVHVPTASPTGDWLRRIQADSVASREWEHAALADVQRWAGHNGQALFDTLLVFENFPVDEALRQSRPAGLAFEGLASRDHASYALSLVVAQREGLSLRLSYARSQVDDAAAAALVARVDLALRGLMRDGAAPVADLCTLTHEDSARLRGWERAEALPAADGSDDPMPVRIAAQARRTPGRVALRVGEAALTYAELDSRANALAWRLRQAGAGPEQVVGILAERSVEMVLALLAVLKAGAAYVPLDPDYPDERLAYMMADSGLGLLLVQPALAARATALAPTARVLALDEALVAGSAEAPPEVAWHPEQLAYVIYTSGSTGRPKGAANRHSALGNRLAWMQQAYGLQASDTVLQKTPFSFDVSVWEFFWPLAQGAQLVLAGPGEHREPERLVQLIEAHEVSTLHFVPSMLHAFLSHLEGSTDRRCASLKRIVCSGEALSPELLQRALRCLPQAEVENLYGPTEAAIDVTAWHGVLDEDGLAPAIVPIGRPIAGVQTRVLDGNLNPVPVGVAGELYLGGAGLGRGYLGRPGLTADRFVADPDGGGARLYRTGDLARWREDGELEYLGRLDHQVKIRGLRIELGEIESALLAQPGVEQAAVLAQDGPAGARLVAYVVPADLAIATLREALASRLPDYMVPAAFVTLDALPVNANGKLDRRALPQASFTAQQAYEAPQGEAETALAAIWSQVLGAETVGRHDNFFELGGDSILSLQIVARLRQAGWRITPRQVFERQTVAQLATAAEALGDRGDTAAERQAAGSQGLQDHVGAPSLASLGLRPEQVEDVYPLSPTQSGMLFHTLEAPGSGLYVNQLSVPVQGLDAPRLVAAWHAMVARHPVLRTAFLWQEGMTRPLQLVLRQAPSPVEEVDLRGHEPYEQQERVRRLAGRDLLLPFDFLRPPVVRLTLARTDEKAYQLIWTYHHLLLDGWSASRLIGEWLSAYGGQSLGQAGPGYGDYARWLERQDRAESERVWKHELRDFDGPTLLAQAARQVTQAGAAAPTDDAMPAQADYGKLYTRLDGAATEALRRLAREQRVTLNTVVQAAWALVLKRYTQQDTVVFGATVAGRPATLAGVEEIVGLFINTLPVPVRPDPSLSLSAYLQALQQGNLRLREQEHSALADVQRWAGSSGRPLFDSIVVFENYPIDESLRRGDRHGLHFGAIEGMGLTGYAMDLQVVARDDLEIEYCYARADIAPWLAARMRRQMECLLAAMAAHPGRTLGELPWLDEAEWHDLGRWTVDADQAPAPADGHGYVHTLIARHALERPQALAVVMGQAGLTHGELEQRANQLAHHLVQAGVGPEQRVGVAMPRSLDTLVVFLAVLKAGGAYVPMDLEHPAERLAYVMQDSGMRLVVTAAESPAHLPAVQGVVRLGYVADAFATRPVTPPQVRLSPDNMAYVIYTSGSTGKPKGVAVTHGPLAMHCRATARIYGLTPDSRELLFMSFSFDGAHERWLTALTTGAQLAVRGPDLWTPEQALDALRQHGTSHVAFPPAYLTQLADCAAQQGEAPPVSLYVFGGEAMPRAAYERARAHLRPDWFINGYGPTETVVTPLIWKTPASASFDTAYAPIGKPVGERTVYVLDADLNPVPPGHLGELYVGGYGVARGYLGRPGLSADRFVPDPFGAPGARMYRSGDMVRWLADGNIEYAGRGDHQVKIRGFRIELGEIEARLMALHGVAEAAVVVHEGPAGKKLVAYVAPAAEVGADFTAGLRALLAAQLPDYMVPAAFVRLARLPRLVSGKLDRAALPEPRQVEAREFHAPSTDAARRLAEIWQDVLGVPSVGQRDNFFELGGDSLLSLKVLTRVRALRDPALTFTLRDLMQRPTIGQLLRIEETPSPTARASLPLNGGQGDAAPLFCVHAGMGTLFDYQPLARALDGGRAVHGLPFRMLDDPAHRDVSLAQMARDYCAMIRARQPQGPYHLLGWSLGGTLAALMAAELEGQGESVAYLGLIDPYVPGREDGALREWQEDLGHFAAALGLPRPAPVTGSAGAAAVPISLDAVQARLAPWVAAAKGAEGYGALGADELARIFLAARALQALSLQAGPVGEVRAPLDCWWTPPRARTVRDAWAEQLGQPVTAEREIDVDHYAIMRDPNLLREVVQALAALPLAQGQACMVEK</sequence>
<organism evidence="8 9">
    <name type="scientific">Alcaligenes xylosoxydans xylosoxydans</name>
    <name type="common">Achromobacter xylosoxidans</name>
    <dbReference type="NCBI Taxonomy" id="85698"/>
    <lineage>
        <taxon>Bacteria</taxon>
        <taxon>Pseudomonadati</taxon>
        <taxon>Pseudomonadota</taxon>
        <taxon>Betaproteobacteria</taxon>
        <taxon>Burkholderiales</taxon>
        <taxon>Alcaligenaceae</taxon>
        <taxon>Achromobacter</taxon>
    </lineage>
</organism>
<dbReference type="EMBL" id="CP014060">
    <property type="protein sequence ID" value="AMG35144.1"/>
    <property type="molecule type" value="Genomic_DNA"/>
</dbReference>
<dbReference type="Proteomes" id="UP000060602">
    <property type="component" value="Chromosome"/>
</dbReference>
<dbReference type="PROSITE" id="PS00012">
    <property type="entry name" value="PHOSPHOPANTETHEINE"/>
    <property type="match status" value="3"/>
</dbReference>
<evidence type="ECO:0000256" key="2">
    <source>
        <dbReference type="ARBA" id="ARBA00006432"/>
    </source>
</evidence>
<dbReference type="InterPro" id="IPR045851">
    <property type="entry name" value="AMP-bd_C_sf"/>
</dbReference>
<dbReference type="CDD" id="cd05930">
    <property type="entry name" value="A_NRPS"/>
    <property type="match status" value="2"/>
</dbReference>
<dbReference type="Gene3D" id="2.30.38.10">
    <property type="entry name" value="Luciferase, Domain 3"/>
    <property type="match status" value="4"/>
</dbReference>
<evidence type="ECO:0000256" key="3">
    <source>
        <dbReference type="ARBA" id="ARBA00022450"/>
    </source>
</evidence>
<dbReference type="Gene3D" id="1.10.1200.10">
    <property type="entry name" value="ACP-like"/>
    <property type="match status" value="4"/>
</dbReference>
<dbReference type="NCBIfam" id="TIGR01720">
    <property type="entry name" value="NRPS-para261"/>
    <property type="match status" value="1"/>
</dbReference>
<dbReference type="SUPFAM" id="SSF52777">
    <property type="entry name" value="CoA-dependent acyltransferases"/>
    <property type="match status" value="10"/>
</dbReference>
<dbReference type="GO" id="GO:0005829">
    <property type="term" value="C:cytosol"/>
    <property type="evidence" value="ECO:0007669"/>
    <property type="project" value="TreeGrafter"/>
</dbReference>
<dbReference type="InterPro" id="IPR000873">
    <property type="entry name" value="AMP-dep_synth/lig_dom"/>
</dbReference>
<dbReference type="FunFam" id="3.30.300.30:FF:000010">
    <property type="entry name" value="Enterobactin synthetase component F"/>
    <property type="match status" value="3"/>
</dbReference>
<feature type="compositionally biased region" description="Low complexity" evidence="6">
    <location>
        <begin position="1071"/>
        <end position="1091"/>
    </location>
</feature>
<evidence type="ECO:0000259" key="7">
    <source>
        <dbReference type="PROSITE" id="PS50075"/>
    </source>
</evidence>
<dbReference type="PROSITE" id="PS50075">
    <property type="entry name" value="CARRIER"/>
    <property type="match status" value="4"/>
</dbReference>
<dbReference type="PANTHER" id="PTHR45527">
    <property type="entry name" value="NONRIBOSOMAL PEPTIDE SYNTHETASE"/>
    <property type="match status" value="1"/>
</dbReference>
<keyword evidence="5" id="KW-0677">Repeat</keyword>
<dbReference type="Pfam" id="PF00975">
    <property type="entry name" value="Thioesterase"/>
    <property type="match status" value="1"/>
</dbReference>
<dbReference type="InterPro" id="IPR025110">
    <property type="entry name" value="AMP-bd_C"/>
</dbReference>
<feature type="region of interest" description="Disordered" evidence="6">
    <location>
        <begin position="3659"/>
        <end position="3678"/>
    </location>
</feature>
<dbReference type="Pfam" id="PF00501">
    <property type="entry name" value="AMP-binding"/>
    <property type="match status" value="4"/>
</dbReference>
<keyword evidence="3" id="KW-0596">Phosphopantetheine</keyword>
<dbReference type="InterPro" id="IPR020802">
    <property type="entry name" value="TesA-like"/>
</dbReference>
<dbReference type="SUPFAM" id="SSF53474">
    <property type="entry name" value="alpha/beta-Hydrolases"/>
    <property type="match status" value="1"/>
</dbReference>
<dbReference type="InterPro" id="IPR036736">
    <property type="entry name" value="ACP-like_sf"/>
</dbReference>
<evidence type="ECO:0000313" key="9">
    <source>
        <dbReference type="Proteomes" id="UP000060602"/>
    </source>
</evidence>
<dbReference type="Gene3D" id="3.30.300.30">
    <property type="match status" value="4"/>
</dbReference>
<dbReference type="NCBIfam" id="NF003417">
    <property type="entry name" value="PRK04813.1"/>
    <property type="match status" value="4"/>
</dbReference>
<dbReference type="CDD" id="cd19543">
    <property type="entry name" value="DCL_NRPS"/>
    <property type="match status" value="1"/>
</dbReference>
<dbReference type="InterPro" id="IPR023213">
    <property type="entry name" value="CAT-like_dom_sf"/>
</dbReference>
<comment type="cofactor">
    <cofactor evidence="1">
        <name>pantetheine 4'-phosphate</name>
        <dbReference type="ChEBI" id="CHEBI:47942"/>
    </cofactor>
</comment>
<dbReference type="FunFam" id="3.40.50.980:FF:000001">
    <property type="entry name" value="Non-ribosomal peptide synthetase"/>
    <property type="match status" value="3"/>
</dbReference>
<keyword evidence="4" id="KW-0597">Phosphoprotein</keyword>
<dbReference type="GO" id="GO:0044550">
    <property type="term" value="P:secondary metabolite biosynthetic process"/>
    <property type="evidence" value="ECO:0007669"/>
    <property type="project" value="UniProtKB-ARBA"/>
</dbReference>
<dbReference type="FunFam" id="3.30.559.10:FF:000012">
    <property type="entry name" value="Non-ribosomal peptide synthetase"/>
    <property type="match status" value="1"/>
</dbReference>
<protein>
    <submittedName>
        <fullName evidence="8">Non-ribosomal peptide synthetase</fullName>
    </submittedName>
</protein>
<dbReference type="RefSeq" id="WP_061071164.1">
    <property type="nucleotide sequence ID" value="NZ_CP014060.2"/>
</dbReference>
<dbReference type="GO" id="GO:0043041">
    <property type="term" value="P:amino acid activation for nonribosomal peptide biosynthetic process"/>
    <property type="evidence" value="ECO:0007669"/>
    <property type="project" value="TreeGrafter"/>
</dbReference>
<feature type="domain" description="Carrier" evidence="7">
    <location>
        <begin position="999"/>
        <end position="1073"/>
    </location>
</feature>
<dbReference type="Gene3D" id="3.30.559.10">
    <property type="entry name" value="Chloramphenicol acetyltransferase-like domain"/>
    <property type="match status" value="5"/>
</dbReference>
<evidence type="ECO:0000256" key="4">
    <source>
        <dbReference type="ARBA" id="ARBA00022553"/>
    </source>
</evidence>
<dbReference type="InterPro" id="IPR009081">
    <property type="entry name" value="PP-bd_ACP"/>
</dbReference>
<dbReference type="PROSITE" id="PS00455">
    <property type="entry name" value="AMP_BINDING"/>
    <property type="match status" value="4"/>
</dbReference>
<dbReference type="PANTHER" id="PTHR45527:SF14">
    <property type="entry name" value="PLIPASTATIN SYNTHASE SUBUNIT B"/>
    <property type="match status" value="1"/>
</dbReference>
<dbReference type="FunFam" id="1.10.1200.10:FF:000005">
    <property type="entry name" value="Nonribosomal peptide synthetase 1"/>
    <property type="match status" value="3"/>
</dbReference>
<dbReference type="NCBIfam" id="TIGR01733">
    <property type="entry name" value="AA-adenyl-dom"/>
    <property type="match status" value="4"/>
</dbReference>
<dbReference type="SMART" id="SM00823">
    <property type="entry name" value="PKS_PP"/>
    <property type="match status" value="3"/>
</dbReference>
<dbReference type="SMART" id="SM00824">
    <property type="entry name" value="PKS_TE"/>
    <property type="match status" value="1"/>
</dbReference>
<dbReference type="InterPro" id="IPR020806">
    <property type="entry name" value="PKS_PP-bd"/>
</dbReference>
<dbReference type="CDD" id="cd19534">
    <property type="entry name" value="E_NRPS"/>
    <property type="match status" value="1"/>
</dbReference>
<dbReference type="InterPro" id="IPR006162">
    <property type="entry name" value="Ppantetheine_attach_site"/>
</dbReference>
<dbReference type="NCBIfam" id="NF004282">
    <property type="entry name" value="PRK05691.1"/>
    <property type="match status" value="8"/>
</dbReference>
<reference evidence="9" key="1">
    <citation type="submission" date="2015-12" db="EMBL/GenBank/DDBJ databases">
        <title>FDA dAtabase for Regulatory Grade micrObial Sequences (FDA-ARGOS): Supporting development and validation of Infectious Disease Dx tests.</title>
        <authorList>
            <person name="Case J."/>
            <person name="Tallon L."/>
            <person name="Sadzewicz L."/>
            <person name="Sengamalay N."/>
            <person name="Ott S."/>
            <person name="Godinez A."/>
            <person name="Nagaraj S."/>
            <person name="Nadendla S."/>
            <person name="Sichtig H."/>
        </authorList>
    </citation>
    <scope>NUCLEOTIDE SEQUENCE [LARGE SCALE GENOMIC DNA]</scope>
    <source>
        <strain evidence="9">FDAARGOS_147</strain>
    </source>
</reference>
<feature type="domain" description="Carrier" evidence="7">
    <location>
        <begin position="3584"/>
        <end position="3658"/>
    </location>
</feature>
<gene>
    <name evidence="8" type="ORF">AL504_03215</name>
</gene>
<dbReference type="FunFam" id="3.40.50.980:FF:000002">
    <property type="entry name" value="Enterobactin synthetase component F"/>
    <property type="match status" value="2"/>
</dbReference>
<dbReference type="Pfam" id="PF00668">
    <property type="entry name" value="Condensation"/>
    <property type="match status" value="5"/>
</dbReference>
<dbReference type="Gene3D" id="3.40.50.980">
    <property type="match status" value="8"/>
</dbReference>
<dbReference type="FunFam" id="2.30.38.10:FF:000001">
    <property type="entry name" value="Non-ribosomal peptide synthetase PvdI"/>
    <property type="match status" value="2"/>
</dbReference>
<dbReference type="Gene3D" id="3.40.50.1820">
    <property type="entry name" value="alpha/beta hydrolase"/>
    <property type="match status" value="1"/>
</dbReference>
<dbReference type="CDD" id="cd17643">
    <property type="entry name" value="A_NRPS_Cytc1-like"/>
    <property type="match status" value="1"/>
</dbReference>
<dbReference type="CDD" id="cd19531">
    <property type="entry name" value="LCL_NRPS-like"/>
    <property type="match status" value="2"/>
</dbReference>
<dbReference type="CDD" id="cd17649">
    <property type="entry name" value="A_NRPS_PvdJ-like"/>
    <property type="match status" value="1"/>
</dbReference>
<dbReference type="InterPro" id="IPR001242">
    <property type="entry name" value="Condensation_dom"/>
</dbReference>
<dbReference type="InterPro" id="IPR010060">
    <property type="entry name" value="NRPS_synth"/>
</dbReference>
<accession>A0A0X8NVN6</accession>
<proteinExistence type="inferred from homology"/>
<dbReference type="FunFam" id="3.40.50.12780:FF:000012">
    <property type="entry name" value="Non-ribosomal peptide synthetase"/>
    <property type="match status" value="2"/>
</dbReference>
<dbReference type="SUPFAM" id="SSF47336">
    <property type="entry name" value="ACP-like"/>
    <property type="match status" value="4"/>
</dbReference>
<dbReference type="InterPro" id="IPR029058">
    <property type="entry name" value="AB_hydrolase_fold"/>
</dbReference>
<dbReference type="InterPro" id="IPR020845">
    <property type="entry name" value="AMP-binding_CS"/>
</dbReference>
<feature type="domain" description="Carrier" evidence="7">
    <location>
        <begin position="2083"/>
        <end position="2157"/>
    </location>
</feature>
<comment type="similarity">
    <text evidence="2">Belongs to the ATP-dependent AMP-binding enzyme family.</text>
</comment>
<dbReference type="InterPro" id="IPR001031">
    <property type="entry name" value="Thioesterase"/>
</dbReference>
<dbReference type="InterPro" id="IPR010071">
    <property type="entry name" value="AA_adenyl_dom"/>
</dbReference>
<dbReference type="GO" id="GO:0003824">
    <property type="term" value="F:catalytic activity"/>
    <property type="evidence" value="ECO:0007669"/>
    <property type="project" value="UniProtKB-KW"/>
</dbReference>
<dbReference type="Gene3D" id="3.30.559.30">
    <property type="entry name" value="Nonribosomal peptide synthetase, condensation domain"/>
    <property type="match status" value="5"/>
</dbReference>